<dbReference type="GeneID" id="97288854"/>
<evidence type="ECO:0000313" key="5">
    <source>
        <dbReference type="Proteomes" id="UP000254956"/>
    </source>
</evidence>
<dbReference type="EMBL" id="UGZE01000001">
    <property type="protein sequence ID" value="SUJ28977.1"/>
    <property type="molecule type" value="Genomic_DNA"/>
</dbReference>
<evidence type="ECO:0008006" key="7">
    <source>
        <dbReference type="Google" id="ProtNLM"/>
    </source>
</evidence>
<dbReference type="AlphaFoldDB" id="A0A1W5QE34"/>
<dbReference type="Proteomes" id="UP000254956">
    <property type="component" value="Unassembled WGS sequence"/>
</dbReference>
<reference evidence="4 5" key="2">
    <citation type="submission" date="2018-06" db="EMBL/GenBank/DDBJ databases">
        <authorList>
            <consortium name="Pathogen Informatics"/>
            <person name="Doyle S."/>
        </authorList>
    </citation>
    <scope>NUCLEOTIDE SEQUENCE [LARGE SCALE GENOMIC DNA]</scope>
    <source>
        <strain evidence="4 5">NCTC12413</strain>
    </source>
</reference>
<feature type="transmembrane region" description="Helical" evidence="1">
    <location>
        <begin position="85"/>
        <end position="105"/>
    </location>
</feature>
<keyword evidence="1" id="KW-0812">Transmembrane</keyword>
<evidence type="ECO:0000313" key="3">
    <source>
        <dbReference type="EMBL" id="GEP99262.1"/>
    </source>
</evidence>
<dbReference type="RefSeq" id="WP_002509591.1">
    <property type="nucleotide sequence ID" value="NZ_BKAV01000002.1"/>
</dbReference>
<accession>A0A1W5QE34</accession>
<sequence length="113" mass="13414">MFLLIVASIHLYLMKRLKTTSPTNNSSHNGTAYQSKRAMLGPLYWKTAQHMYQRLTTYIFRKVFVIALPLTLIDIWLFISYRNGIILIIEVIIYLLLLIIIYRLIERKLKQLQ</sequence>
<keyword evidence="1" id="KW-0472">Membrane</keyword>
<gene>
    <name evidence="4" type="ORF">NCTC12413_02554</name>
    <name evidence="3" type="ORF">SAR03_03000</name>
</gene>
<proteinExistence type="predicted"/>
<organism evidence="2">
    <name type="scientific">Staphylococcus arlettae</name>
    <dbReference type="NCBI Taxonomy" id="29378"/>
    <lineage>
        <taxon>Bacteria</taxon>
        <taxon>Bacillati</taxon>
        <taxon>Bacillota</taxon>
        <taxon>Bacilli</taxon>
        <taxon>Bacillales</taxon>
        <taxon>Staphylococcaceae</taxon>
        <taxon>Staphylococcus</taxon>
    </lineage>
</organism>
<feature type="transmembrane region" description="Helical" evidence="1">
    <location>
        <begin position="59"/>
        <end position="79"/>
    </location>
</feature>
<evidence type="ECO:0000313" key="2">
    <source>
        <dbReference type="EMBL" id="APY23798.1"/>
    </source>
</evidence>
<dbReference type="STRING" id="1212545.SARL_04226"/>
<keyword evidence="1" id="KW-1133">Transmembrane helix</keyword>
<dbReference type="EMBL" id="KY363215">
    <property type="protein sequence ID" value="APY23798.1"/>
    <property type="molecule type" value="Genomic_DNA"/>
</dbReference>
<reference evidence="2" key="1">
    <citation type="journal article" date="2017" name="MSphere">
        <title>Novel beta-lactamase blaARL in Staphylococcus arlettae.</title>
        <authorList>
            <person name="Andreis S.N."/>
            <person name="Perreten V."/>
            <person name="Schwendener S."/>
        </authorList>
    </citation>
    <scope>NUCLEOTIDE SEQUENCE</scope>
    <source>
        <strain evidence="2">SAN1670</strain>
    </source>
</reference>
<dbReference type="Proteomes" id="UP000321598">
    <property type="component" value="Unassembled WGS sequence"/>
</dbReference>
<evidence type="ECO:0000256" key="1">
    <source>
        <dbReference type="SAM" id="Phobius"/>
    </source>
</evidence>
<evidence type="ECO:0000313" key="4">
    <source>
        <dbReference type="EMBL" id="SUJ28977.1"/>
    </source>
</evidence>
<dbReference type="EMBL" id="BKAV01000002">
    <property type="protein sequence ID" value="GEP99262.1"/>
    <property type="molecule type" value="Genomic_DNA"/>
</dbReference>
<keyword evidence="6" id="KW-1185">Reference proteome</keyword>
<reference evidence="3 6" key="3">
    <citation type="submission" date="2019-07" db="EMBL/GenBank/DDBJ databases">
        <title>Whole genome shotgun sequence of Staphylococcus arlettae NBRC 109765.</title>
        <authorList>
            <person name="Hosoyama A."/>
            <person name="Uohara A."/>
            <person name="Ohji S."/>
            <person name="Ichikawa N."/>
        </authorList>
    </citation>
    <scope>NUCLEOTIDE SEQUENCE [LARGE SCALE GENOMIC DNA]</scope>
    <source>
        <strain evidence="3 6">NBRC 109765</strain>
    </source>
</reference>
<name>A0A1W5QE34_9STAP</name>
<evidence type="ECO:0000313" key="6">
    <source>
        <dbReference type="Proteomes" id="UP000321598"/>
    </source>
</evidence>
<protein>
    <recommendedName>
        <fullName evidence="7">SdpI family protein</fullName>
    </recommendedName>
</protein>